<name>A0A7X6JDM4_9HYPH</name>
<evidence type="ECO:0000256" key="1">
    <source>
        <dbReference type="SAM" id="MobiDB-lite"/>
    </source>
</evidence>
<proteinExistence type="predicted"/>
<organism evidence="2 3">
    <name type="scientific">Brucella tritici</name>
    <dbReference type="NCBI Taxonomy" id="94626"/>
    <lineage>
        <taxon>Bacteria</taxon>
        <taxon>Pseudomonadati</taxon>
        <taxon>Pseudomonadota</taxon>
        <taxon>Alphaproteobacteria</taxon>
        <taxon>Hyphomicrobiales</taxon>
        <taxon>Brucellaceae</taxon>
        <taxon>Brucella/Ochrobactrum group</taxon>
        <taxon>Brucella</taxon>
    </lineage>
</organism>
<dbReference type="AlphaFoldDB" id="A0A7X6JDM4"/>
<reference evidence="2 3" key="1">
    <citation type="submission" date="2020-04" db="EMBL/GenBank/DDBJ databases">
        <title>Whole genome sequencing of clinical and environmental type strains of Ochrobactrum.</title>
        <authorList>
            <person name="Dharne M."/>
        </authorList>
    </citation>
    <scope>NUCLEOTIDE SEQUENCE [LARGE SCALE GENOMIC DNA]</scope>
    <source>
        <strain evidence="2 3">DSM 13340</strain>
    </source>
</reference>
<feature type="region of interest" description="Disordered" evidence="1">
    <location>
        <begin position="1"/>
        <end position="37"/>
    </location>
</feature>
<dbReference type="Proteomes" id="UP000558475">
    <property type="component" value="Unassembled WGS sequence"/>
</dbReference>
<comment type="caution">
    <text evidence="2">The sequence shown here is derived from an EMBL/GenBank/DDBJ whole genome shotgun (WGS) entry which is preliminary data.</text>
</comment>
<protein>
    <submittedName>
        <fullName evidence="2">Uncharacterized protein</fullName>
    </submittedName>
</protein>
<evidence type="ECO:0000313" key="2">
    <source>
        <dbReference type="EMBL" id="NKW10635.1"/>
    </source>
</evidence>
<dbReference type="InterPro" id="IPR029061">
    <property type="entry name" value="THDP-binding"/>
</dbReference>
<sequence length="124" mass="13061">MAASKRVQPDDPGGKTRGKNAPNAARGASNTDTQITAASTLRINRNVPDLSRDDMISLARTMLLIRRFETRVEELFKLGIIKGTAHSSAGQEAIAAGACFSLNKMILSPPTIAATAIASPKALT</sequence>
<dbReference type="EMBL" id="JAAXZB010000002">
    <property type="protein sequence ID" value="NKW10635.1"/>
    <property type="molecule type" value="Genomic_DNA"/>
</dbReference>
<dbReference type="SUPFAM" id="SSF52518">
    <property type="entry name" value="Thiamin diphosphate-binding fold (THDP-binding)"/>
    <property type="match status" value="1"/>
</dbReference>
<dbReference type="Gene3D" id="3.40.50.970">
    <property type="match status" value="1"/>
</dbReference>
<evidence type="ECO:0000313" key="3">
    <source>
        <dbReference type="Proteomes" id="UP000558475"/>
    </source>
</evidence>
<gene>
    <name evidence="2" type="ORF">HGG76_19955</name>
</gene>
<feature type="compositionally biased region" description="Polar residues" evidence="1">
    <location>
        <begin position="28"/>
        <end position="37"/>
    </location>
</feature>
<accession>A0A7X6JDM4</accession>